<evidence type="ECO:0000256" key="1">
    <source>
        <dbReference type="ARBA" id="ARBA00009042"/>
    </source>
</evidence>
<organism evidence="3 4">
    <name type="scientific">Bimuria novae-zelandiae CBS 107.79</name>
    <dbReference type="NCBI Taxonomy" id="1447943"/>
    <lineage>
        <taxon>Eukaryota</taxon>
        <taxon>Fungi</taxon>
        <taxon>Dikarya</taxon>
        <taxon>Ascomycota</taxon>
        <taxon>Pezizomycotina</taxon>
        <taxon>Dothideomycetes</taxon>
        <taxon>Pleosporomycetidae</taxon>
        <taxon>Pleosporales</taxon>
        <taxon>Massarineae</taxon>
        <taxon>Didymosphaeriaceae</taxon>
        <taxon>Bimuria</taxon>
    </lineage>
</organism>
<dbReference type="Gene3D" id="2.120.10.70">
    <property type="entry name" value="Fucose-specific lectin"/>
    <property type="match status" value="1"/>
</dbReference>
<dbReference type="SUPFAM" id="SSF89372">
    <property type="entry name" value="Fucose-specific lectin"/>
    <property type="match status" value="1"/>
</dbReference>
<keyword evidence="4" id="KW-1185">Reference proteome</keyword>
<feature type="signal peptide" evidence="2">
    <location>
        <begin position="1"/>
        <end position="19"/>
    </location>
</feature>
<comment type="similarity">
    <text evidence="1">Belongs to the fungal fucose-specific lectin family.</text>
</comment>
<sequence>MKLSLTLILLTTFSGLLSAATIPKGTGAAITQVQNTADPLRIYYQDNTSGSGIREISVKTPTSAPSSNGLIHGGATRANTPLAALSWGADPQVRVYFITPSNTLSEVAYIPGKGWNSGGNIGFPVLAGSETLYATFLNNVLIVGYTNDGGSLSEAYYDLNNPGWKTYVV</sequence>
<name>A0A6A5VYH3_9PLEO</name>
<evidence type="ECO:0000313" key="4">
    <source>
        <dbReference type="Proteomes" id="UP000800036"/>
    </source>
</evidence>
<dbReference type="OrthoDB" id="407298at2759"/>
<gene>
    <name evidence="3" type="ORF">BU23DRAFT_564462</name>
</gene>
<dbReference type="Proteomes" id="UP000800036">
    <property type="component" value="Unassembled WGS sequence"/>
</dbReference>
<proteinExistence type="inferred from homology"/>
<dbReference type="EMBL" id="ML976661">
    <property type="protein sequence ID" value="KAF1978207.1"/>
    <property type="molecule type" value="Genomic_DNA"/>
</dbReference>
<evidence type="ECO:0000256" key="2">
    <source>
        <dbReference type="SAM" id="SignalP"/>
    </source>
</evidence>
<feature type="chain" id="PRO_5025674008" evidence="2">
    <location>
        <begin position="20"/>
        <end position="169"/>
    </location>
</feature>
<evidence type="ECO:0000313" key="3">
    <source>
        <dbReference type="EMBL" id="KAF1978207.1"/>
    </source>
</evidence>
<accession>A0A6A5VYH3</accession>
<dbReference type="AlphaFoldDB" id="A0A6A5VYH3"/>
<keyword evidence="2" id="KW-0732">Signal</keyword>
<dbReference type="InterPro" id="IPR012475">
    <property type="entry name" value="Fungal_lectin"/>
</dbReference>
<dbReference type="Pfam" id="PF07938">
    <property type="entry name" value="Fungal_lectin"/>
    <property type="match status" value="1"/>
</dbReference>
<protein>
    <submittedName>
        <fullName evidence="3">Uncharacterized protein</fullName>
    </submittedName>
</protein>
<reference evidence="3" key="1">
    <citation type="journal article" date="2020" name="Stud. Mycol.">
        <title>101 Dothideomycetes genomes: a test case for predicting lifestyles and emergence of pathogens.</title>
        <authorList>
            <person name="Haridas S."/>
            <person name="Albert R."/>
            <person name="Binder M."/>
            <person name="Bloem J."/>
            <person name="Labutti K."/>
            <person name="Salamov A."/>
            <person name="Andreopoulos B."/>
            <person name="Baker S."/>
            <person name="Barry K."/>
            <person name="Bills G."/>
            <person name="Bluhm B."/>
            <person name="Cannon C."/>
            <person name="Castanera R."/>
            <person name="Culley D."/>
            <person name="Daum C."/>
            <person name="Ezra D."/>
            <person name="Gonzalez J."/>
            <person name="Henrissat B."/>
            <person name="Kuo A."/>
            <person name="Liang C."/>
            <person name="Lipzen A."/>
            <person name="Lutzoni F."/>
            <person name="Magnuson J."/>
            <person name="Mondo S."/>
            <person name="Nolan M."/>
            <person name="Ohm R."/>
            <person name="Pangilinan J."/>
            <person name="Park H.-J."/>
            <person name="Ramirez L."/>
            <person name="Alfaro M."/>
            <person name="Sun H."/>
            <person name="Tritt A."/>
            <person name="Yoshinaga Y."/>
            <person name="Zwiers L.-H."/>
            <person name="Turgeon B."/>
            <person name="Goodwin S."/>
            <person name="Spatafora J."/>
            <person name="Crous P."/>
            <person name="Grigoriev I."/>
        </authorList>
    </citation>
    <scope>NUCLEOTIDE SEQUENCE</scope>
    <source>
        <strain evidence="3">CBS 107.79</strain>
    </source>
</reference>